<dbReference type="AlphaFoldDB" id="A0A1B0C268"/>
<evidence type="ECO:0000313" key="3">
    <source>
        <dbReference type="Proteomes" id="UP000092460"/>
    </source>
</evidence>
<keyword evidence="3" id="KW-1185">Reference proteome</keyword>
<reference evidence="3" key="1">
    <citation type="submission" date="2015-01" db="EMBL/GenBank/DDBJ databases">
        <authorList>
            <person name="Aksoy S."/>
            <person name="Warren W."/>
            <person name="Wilson R.K."/>
        </authorList>
    </citation>
    <scope>NUCLEOTIDE SEQUENCE [LARGE SCALE GENOMIC DNA]</scope>
    <source>
        <strain evidence="3">IAEA</strain>
    </source>
</reference>
<organism evidence="2 3">
    <name type="scientific">Glossina palpalis gambiensis</name>
    <dbReference type="NCBI Taxonomy" id="67801"/>
    <lineage>
        <taxon>Eukaryota</taxon>
        <taxon>Metazoa</taxon>
        <taxon>Ecdysozoa</taxon>
        <taxon>Arthropoda</taxon>
        <taxon>Hexapoda</taxon>
        <taxon>Insecta</taxon>
        <taxon>Pterygota</taxon>
        <taxon>Neoptera</taxon>
        <taxon>Endopterygota</taxon>
        <taxon>Diptera</taxon>
        <taxon>Brachycera</taxon>
        <taxon>Muscomorpha</taxon>
        <taxon>Hippoboscoidea</taxon>
        <taxon>Glossinidae</taxon>
        <taxon>Glossina</taxon>
    </lineage>
</organism>
<reference evidence="2" key="2">
    <citation type="submission" date="2020-05" db="UniProtKB">
        <authorList>
            <consortium name="EnsemblMetazoa"/>
        </authorList>
    </citation>
    <scope>IDENTIFICATION</scope>
    <source>
        <strain evidence="2">IAEA</strain>
    </source>
</reference>
<dbReference type="Pfam" id="PF20175">
    <property type="entry name" value="Tra1_central"/>
    <property type="match status" value="1"/>
</dbReference>
<feature type="compositionally biased region" description="Polar residues" evidence="1">
    <location>
        <begin position="89"/>
        <end position="102"/>
    </location>
</feature>
<dbReference type="STRING" id="67801.A0A1B0C268"/>
<proteinExistence type="predicted"/>
<protein>
    <submittedName>
        <fullName evidence="2">Uncharacterized protein</fullName>
    </submittedName>
</protein>
<name>A0A1B0C268_9MUSC</name>
<sequence>MNILLAQPGSTLATKVESVAELKAECKRGEKLLKENRGTHRHINDIGQERSDGAHSETVEAFVPRHDKSKDRQRGGNDAVRSDGRGANAYNTNKISGRTTPVETHDGTGRPAKASRNARKDNTRTVYFQASASSRTNLVTSPLFAKALLKYLLGKMHEMGTNVERSSLYLELFKLVFGSEYFPLLPNLLEGLNRLQRSFHKQHIKDLFFELCSTVAVRLASLLPYLPILMDPSTSALNGPNTLKSLRTLELCIDNCIAIFIWPYTTRSCCSM</sequence>
<feature type="region of interest" description="Disordered" evidence="1">
    <location>
        <begin position="33"/>
        <end position="121"/>
    </location>
</feature>
<dbReference type="InterPro" id="IPR046807">
    <property type="entry name" value="Tra1_central"/>
</dbReference>
<accession>A0A1B0C268</accession>
<evidence type="ECO:0000256" key="1">
    <source>
        <dbReference type="SAM" id="MobiDB-lite"/>
    </source>
</evidence>
<dbReference type="EMBL" id="JXJN01024369">
    <property type="status" value="NOT_ANNOTATED_CDS"/>
    <property type="molecule type" value="Genomic_DNA"/>
</dbReference>
<dbReference type="EnsemblMetazoa" id="GPPI047119-RA">
    <property type="protein sequence ID" value="GPPI047119-PA"/>
    <property type="gene ID" value="GPPI047119"/>
</dbReference>
<dbReference type="Proteomes" id="UP000092460">
    <property type="component" value="Unassembled WGS sequence"/>
</dbReference>
<dbReference type="VEuPathDB" id="VectorBase:GPPI047119"/>
<evidence type="ECO:0000313" key="2">
    <source>
        <dbReference type="EnsemblMetazoa" id="GPPI047119-PA"/>
    </source>
</evidence>
<feature type="compositionally biased region" description="Basic and acidic residues" evidence="1">
    <location>
        <begin position="33"/>
        <end position="84"/>
    </location>
</feature>